<dbReference type="Pfam" id="PF07876">
    <property type="entry name" value="Dabb"/>
    <property type="match status" value="1"/>
</dbReference>
<sequence>MFRHIVLFRVHDEVSDERIIAAMDDLRSLSTLPGIVSWRVERSTDVRKGRVVVEDATFVDAAAFEAFRLDAEHVRVARRFSEIADWWVGDYAARSGV</sequence>
<dbReference type="SUPFAM" id="SSF54909">
    <property type="entry name" value="Dimeric alpha+beta barrel"/>
    <property type="match status" value="1"/>
</dbReference>
<evidence type="ECO:0000313" key="3">
    <source>
        <dbReference type="Proteomes" id="UP000031202"/>
    </source>
</evidence>
<reference evidence="2 3" key="1">
    <citation type="submission" date="2014-12" db="EMBL/GenBank/DDBJ databases">
        <title>Genome sequencing of Microbacterium hominis TPW29.</title>
        <authorList>
            <person name="Tan P.W."/>
            <person name="Chan K.-G."/>
        </authorList>
    </citation>
    <scope>NUCLEOTIDE SEQUENCE [LARGE SCALE GENOMIC DNA]</scope>
    <source>
        <strain evidence="2 3">TPW29</strain>
    </source>
</reference>
<evidence type="ECO:0000313" key="2">
    <source>
        <dbReference type="EMBL" id="KIC59378.1"/>
    </source>
</evidence>
<dbReference type="Gene3D" id="3.30.70.100">
    <property type="match status" value="1"/>
</dbReference>
<dbReference type="InterPro" id="IPR011008">
    <property type="entry name" value="Dimeric_a/b-barrel"/>
</dbReference>
<dbReference type="RefSeq" id="WP_039413287.1">
    <property type="nucleotide sequence ID" value="NZ_JWSZ01000004.1"/>
</dbReference>
<dbReference type="AlphaFoldDB" id="A0A0B4DYP2"/>
<dbReference type="InterPro" id="IPR013097">
    <property type="entry name" value="Dabb"/>
</dbReference>
<dbReference type="PROSITE" id="PS51502">
    <property type="entry name" value="S_R_A_B_BARREL"/>
    <property type="match status" value="1"/>
</dbReference>
<gene>
    <name evidence="2" type="ORF">RM52_04050</name>
</gene>
<dbReference type="EMBL" id="JWSZ01000004">
    <property type="protein sequence ID" value="KIC59378.1"/>
    <property type="molecule type" value="Genomic_DNA"/>
</dbReference>
<evidence type="ECO:0000259" key="1">
    <source>
        <dbReference type="PROSITE" id="PS51502"/>
    </source>
</evidence>
<dbReference type="SMART" id="SM00886">
    <property type="entry name" value="Dabb"/>
    <property type="match status" value="1"/>
</dbReference>
<accession>A0A0B4DYP2</accession>
<organism evidence="2 3">
    <name type="scientific">Microbacterium hominis</name>
    <dbReference type="NCBI Taxonomy" id="162426"/>
    <lineage>
        <taxon>Bacteria</taxon>
        <taxon>Bacillati</taxon>
        <taxon>Actinomycetota</taxon>
        <taxon>Actinomycetes</taxon>
        <taxon>Micrococcales</taxon>
        <taxon>Microbacteriaceae</taxon>
        <taxon>Microbacterium</taxon>
    </lineage>
</organism>
<name>A0A0B4DYP2_9MICO</name>
<dbReference type="Proteomes" id="UP000031202">
    <property type="component" value="Unassembled WGS sequence"/>
</dbReference>
<feature type="domain" description="Stress-response A/B barrel" evidence="1">
    <location>
        <begin position="2"/>
        <end position="91"/>
    </location>
</feature>
<proteinExistence type="predicted"/>
<protein>
    <submittedName>
        <fullName evidence="2">Sulfite reductase, beta subunit</fullName>
    </submittedName>
</protein>
<comment type="caution">
    <text evidence="2">The sequence shown here is derived from an EMBL/GenBank/DDBJ whole genome shotgun (WGS) entry which is preliminary data.</text>
</comment>